<protein>
    <recommendedName>
        <fullName evidence="3">Acyl-ACP thioesterase</fullName>
    </recommendedName>
</protein>
<dbReference type="Proteomes" id="UP000014760">
    <property type="component" value="Unassembled WGS sequence"/>
</dbReference>
<proteinExistence type="predicted"/>
<accession>X2AMJ0</accession>
<dbReference type="PANTHER" id="PTHR34487">
    <property type="entry name" value="ACYL-ACP THIOESTERASE"/>
    <property type="match status" value="1"/>
</dbReference>
<organism evidence="1 2">
    <name type="scientific">Capitella teleta</name>
    <name type="common">Polychaete worm</name>
    <dbReference type="NCBI Taxonomy" id="283909"/>
    <lineage>
        <taxon>Eukaryota</taxon>
        <taxon>Metazoa</taxon>
        <taxon>Spiralia</taxon>
        <taxon>Lophotrochozoa</taxon>
        <taxon>Annelida</taxon>
        <taxon>Polychaeta</taxon>
        <taxon>Sedentaria</taxon>
        <taxon>Scolecida</taxon>
        <taxon>Capitellidae</taxon>
        <taxon>Capitella</taxon>
    </lineage>
</organism>
<reference evidence="1" key="3">
    <citation type="submission" date="2015-06" db="UniProtKB">
        <authorList>
            <consortium name="EnsemblMetazoa"/>
        </authorList>
    </citation>
    <scope>IDENTIFICATION</scope>
</reference>
<evidence type="ECO:0000313" key="2">
    <source>
        <dbReference type="Proteomes" id="UP000014760"/>
    </source>
</evidence>
<sequence>MGQVRPIAIIILVGLTKDASPGNSLPHSCGIHYISKCSTFSLVNNQSNKFEMIDEMCVPVISPEKNHGRISIPLFIRDRFNRKDHISITSILKFILEPAISIFKHPEFITNQLDHSKFLPVLTAQEFHFHKSLHNSASIWLQQGGFNRTTLHLHLRQFGRISYMPQYELYSDNQLLISGKHHVVYVDQCSRVPISIPEALKRRLLQSSTERMEFPQRPLNARCQQLRIRPSDLDYNFHTNSAVYFQLVHNIATTLSVEENAFEFFEGDLANYLLKSVKNRFTGETKMGDLLDCYVWQDAQNPLLLHGQLVKQDKVIFFCSMLFYPALQSAKL</sequence>
<dbReference type="EMBL" id="AMQN01000217">
    <property type="status" value="NOT_ANNOTATED_CDS"/>
    <property type="molecule type" value="Genomic_DNA"/>
</dbReference>
<evidence type="ECO:0000313" key="1">
    <source>
        <dbReference type="EnsemblMetazoa" id="CapteP217679"/>
    </source>
</evidence>
<dbReference type="Gene3D" id="3.10.129.10">
    <property type="entry name" value="Hotdog Thioesterase"/>
    <property type="match status" value="2"/>
</dbReference>
<name>X2AMJ0_CAPTE</name>
<keyword evidence="2" id="KW-1185">Reference proteome</keyword>
<dbReference type="EnsemblMetazoa" id="CapteT217679">
    <property type="protein sequence ID" value="CapteP217679"/>
    <property type="gene ID" value="CapteG217679"/>
</dbReference>
<dbReference type="AlphaFoldDB" id="X2AMJ0"/>
<reference evidence="2" key="2">
    <citation type="journal article" date="2013" name="Nature">
        <title>Insights into bilaterian evolution from three spiralian genomes.</title>
        <authorList>
            <person name="Simakov O."/>
            <person name="Marletaz F."/>
            <person name="Cho S.J."/>
            <person name="Edsinger-Gonzales E."/>
            <person name="Havlak P."/>
            <person name="Hellsten U."/>
            <person name="Kuo D.H."/>
            <person name="Larsson T."/>
            <person name="Lv J."/>
            <person name="Arendt D."/>
            <person name="Savage R."/>
            <person name="Osoegawa K."/>
            <person name="de Jong P."/>
            <person name="Grimwood J."/>
            <person name="Chapman J.A."/>
            <person name="Shapiro H."/>
            <person name="Aerts A."/>
            <person name="Otillar R.P."/>
            <person name="Terry A.Y."/>
            <person name="Boore J.L."/>
            <person name="Grigoriev I.V."/>
            <person name="Lindberg D.R."/>
            <person name="Seaver E.C."/>
            <person name="Weisblat D.A."/>
            <person name="Putnam N.H."/>
            <person name="Rokhsar D.S."/>
        </authorList>
    </citation>
    <scope>NUCLEOTIDE SEQUENCE</scope>
    <source>
        <strain evidence="2">I ESC-2004</strain>
    </source>
</reference>
<dbReference type="PANTHER" id="PTHR34487:SF1">
    <property type="entry name" value="ACYL-ACP THIOESTERASE"/>
    <property type="match status" value="1"/>
</dbReference>
<evidence type="ECO:0008006" key="3">
    <source>
        <dbReference type="Google" id="ProtNLM"/>
    </source>
</evidence>
<dbReference type="SUPFAM" id="SSF54637">
    <property type="entry name" value="Thioesterase/thiol ester dehydrase-isomerase"/>
    <property type="match status" value="2"/>
</dbReference>
<dbReference type="HOGENOM" id="CLU_944127_0_0_1"/>
<reference evidence="2" key="1">
    <citation type="submission" date="2012-12" db="EMBL/GenBank/DDBJ databases">
        <authorList>
            <person name="Hellsten U."/>
            <person name="Grimwood J."/>
            <person name="Chapman J.A."/>
            <person name="Shapiro H."/>
            <person name="Aerts A."/>
            <person name="Otillar R.P."/>
            <person name="Terry A.Y."/>
            <person name="Boore J.L."/>
            <person name="Simakov O."/>
            <person name="Marletaz F."/>
            <person name="Cho S.-J."/>
            <person name="Edsinger-Gonzales E."/>
            <person name="Havlak P."/>
            <person name="Kuo D.-H."/>
            <person name="Larsson T."/>
            <person name="Lv J."/>
            <person name="Arendt D."/>
            <person name="Savage R."/>
            <person name="Osoegawa K."/>
            <person name="de Jong P."/>
            <person name="Lindberg D.R."/>
            <person name="Seaver E.C."/>
            <person name="Weisblat D.A."/>
            <person name="Putnam N.H."/>
            <person name="Grigoriev I.V."/>
            <person name="Rokhsar D.S."/>
        </authorList>
    </citation>
    <scope>NUCLEOTIDE SEQUENCE</scope>
    <source>
        <strain evidence="2">I ESC-2004</strain>
    </source>
</reference>
<dbReference type="InterPro" id="IPR029069">
    <property type="entry name" value="HotDog_dom_sf"/>
</dbReference>